<keyword evidence="2 15" id="KW-0813">Transport</keyword>
<feature type="transmembrane region" description="Helical" evidence="15">
    <location>
        <begin position="255"/>
        <end position="276"/>
    </location>
</feature>
<dbReference type="GO" id="GO:0005525">
    <property type="term" value="F:GTP binding"/>
    <property type="evidence" value="ECO:0007669"/>
    <property type="project" value="UniProtKB-KW"/>
</dbReference>
<dbReference type="InterPro" id="IPR050860">
    <property type="entry name" value="FeoB_GTPase"/>
</dbReference>
<feature type="binding site" evidence="14">
    <location>
        <position position="53"/>
    </location>
    <ligand>
        <name>Mg(2+)</name>
        <dbReference type="ChEBI" id="CHEBI:18420"/>
        <label>2</label>
    </ligand>
</feature>
<evidence type="ECO:0000256" key="12">
    <source>
        <dbReference type="NCBIfam" id="TIGR00437"/>
    </source>
</evidence>
<dbReference type="PRINTS" id="PR00326">
    <property type="entry name" value="GTP1OBG"/>
</dbReference>
<dbReference type="GO" id="GO:0005886">
    <property type="term" value="C:plasma membrane"/>
    <property type="evidence" value="ECO:0007669"/>
    <property type="project" value="UniProtKB-SubCell"/>
</dbReference>
<feature type="domain" description="FeoB-type G" evidence="16">
    <location>
        <begin position="35"/>
        <end position="203"/>
    </location>
</feature>
<keyword evidence="5 15" id="KW-0812">Transmembrane</keyword>
<dbReference type="InterPro" id="IPR011642">
    <property type="entry name" value="Gate_dom"/>
</dbReference>
<dbReference type="InterPro" id="IPR006073">
    <property type="entry name" value="GTP-bd"/>
</dbReference>
<evidence type="ECO:0000256" key="3">
    <source>
        <dbReference type="ARBA" id="ARBA00022475"/>
    </source>
</evidence>
<dbReference type="PANTHER" id="PTHR43185:SF1">
    <property type="entry name" value="FE(2+) TRANSPORTER FEOB"/>
    <property type="match status" value="1"/>
</dbReference>
<feature type="transmembrane region" description="Helical" evidence="15">
    <location>
        <begin position="389"/>
        <end position="415"/>
    </location>
</feature>
<comment type="subcellular location">
    <subcellularLocation>
        <location evidence="15">Cell inner membrane</location>
        <topology evidence="15">Multi-pass membrane protein</topology>
    </subcellularLocation>
    <subcellularLocation>
        <location evidence="1">Cell membrane</location>
        <topology evidence="1">Multi-pass membrane protein</topology>
    </subcellularLocation>
</comment>
<evidence type="ECO:0000256" key="5">
    <source>
        <dbReference type="ARBA" id="ARBA00022692"/>
    </source>
</evidence>
<keyword evidence="9" id="KW-0406">Ion transport</keyword>
<keyword evidence="7 15" id="KW-1133">Transmembrane helix</keyword>
<comment type="function">
    <text evidence="15">Probable transporter of a GTP-driven Fe(2+) uptake system.</text>
</comment>
<evidence type="ECO:0000256" key="8">
    <source>
        <dbReference type="ARBA" id="ARBA00023004"/>
    </source>
</evidence>
<dbReference type="PROSITE" id="PS51711">
    <property type="entry name" value="G_FEOB"/>
    <property type="match status" value="1"/>
</dbReference>
<comment type="caution">
    <text evidence="15">Lacks conserved residue(s) required for the propagation of feature annotation.</text>
</comment>
<feature type="transmembrane region" description="Helical" evidence="15">
    <location>
        <begin position="311"/>
        <end position="335"/>
    </location>
</feature>
<dbReference type="Pfam" id="PF07664">
    <property type="entry name" value="FeoB_C"/>
    <property type="match status" value="1"/>
</dbReference>
<feature type="transmembrane region" description="Helical" evidence="15">
    <location>
        <begin position="492"/>
        <end position="511"/>
    </location>
</feature>
<organism evidence="17 18">
    <name type="scientific">Bryocella elongata</name>
    <dbReference type="NCBI Taxonomy" id="863522"/>
    <lineage>
        <taxon>Bacteria</taxon>
        <taxon>Pseudomonadati</taxon>
        <taxon>Acidobacteriota</taxon>
        <taxon>Terriglobia</taxon>
        <taxon>Terriglobales</taxon>
        <taxon>Acidobacteriaceae</taxon>
        <taxon>Bryocella</taxon>
    </lineage>
</organism>
<feature type="transmembrane region" description="Helical" evidence="15">
    <location>
        <begin position="633"/>
        <end position="657"/>
    </location>
</feature>
<dbReference type="Gene3D" id="3.40.50.300">
    <property type="entry name" value="P-loop containing nucleotide triphosphate hydrolases"/>
    <property type="match status" value="1"/>
</dbReference>
<keyword evidence="18" id="KW-1185">Reference proteome</keyword>
<keyword evidence="14" id="KW-0460">Magnesium</keyword>
<dbReference type="CDD" id="cd01879">
    <property type="entry name" value="FeoB"/>
    <property type="match status" value="1"/>
</dbReference>
<evidence type="ECO:0000256" key="15">
    <source>
        <dbReference type="RuleBase" id="RU362098"/>
    </source>
</evidence>
<proteinExistence type="inferred from homology"/>
<dbReference type="NCBIfam" id="TIGR00437">
    <property type="entry name" value="feoB"/>
    <property type="match status" value="1"/>
</dbReference>
<feature type="transmembrane region" description="Helical" evidence="15">
    <location>
        <begin position="598"/>
        <end position="621"/>
    </location>
</feature>
<evidence type="ECO:0000256" key="9">
    <source>
        <dbReference type="ARBA" id="ARBA00023065"/>
    </source>
</evidence>
<dbReference type="InterPro" id="IPR030389">
    <property type="entry name" value="G_FEOB_dom"/>
</dbReference>
<protein>
    <recommendedName>
        <fullName evidence="12 15">Ferrous iron transport protein B</fullName>
    </recommendedName>
</protein>
<dbReference type="EMBL" id="FNVA01000001">
    <property type="protein sequence ID" value="SEF67964.1"/>
    <property type="molecule type" value="Genomic_DNA"/>
</dbReference>
<dbReference type="InterPro" id="IPR003373">
    <property type="entry name" value="Fe2_transport_prot-B"/>
</dbReference>
<dbReference type="SUPFAM" id="SSF52540">
    <property type="entry name" value="P-loop containing nucleoside triphosphate hydrolases"/>
    <property type="match status" value="1"/>
</dbReference>
<dbReference type="GO" id="GO:0046872">
    <property type="term" value="F:metal ion binding"/>
    <property type="evidence" value="ECO:0007669"/>
    <property type="project" value="UniProtKB-KW"/>
</dbReference>
<dbReference type="Pfam" id="PF02421">
    <property type="entry name" value="FeoB_N"/>
    <property type="match status" value="1"/>
</dbReference>
<feature type="binding site" evidence="14">
    <location>
        <position position="56"/>
    </location>
    <ligand>
        <name>Mg(2+)</name>
        <dbReference type="ChEBI" id="CHEBI:18420"/>
        <label>2</label>
    </ligand>
</feature>
<evidence type="ECO:0000256" key="7">
    <source>
        <dbReference type="ARBA" id="ARBA00022989"/>
    </source>
</evidence>
<dbReference type="Pfam" id="PF07670">
    <property type="entry name" value="Gate"/>
    <property type="match status" value="2"/>
</dbReference>
<keyword evidence="11 15" id="KW-0472">Membrane</keyword>
<feature type="binding site" evidence="13">
    <location>
        <begin position="42"/>
        <end position="49"/>
    </location>
    <ligand>
        <name>GTP</name>
        <dbReference type="ChEBI" id="CHEBI:37565"/>
        <label>1</label>
    </ligand>
</feature>
<evidence type="ECO:0000256" key="2">
    <source>
        <dbReference type="ARBA" id="ARBA00022448"/>
    </source>
</evidence>
<feature type="binding site" evidence="14">
    <location>
        <position position="57"/>
    </location>
    <ligand>
        <name>Mg(2+)</name>
        <dbReference type="ChEBI" id="CHEBI:18420"/>
        <label>2</label>
    </ligand>
</feature>
<name>A0A1H5TYP8_9BACT</name>
<keyword evidence="4 15" id="KW-0410">Iron transport</keyword>
<feature type="binding site" evidence="13">
    <location>
        <begin position="154"/>
        <end position="157"/>
    </location>
    <ligand>
        <name>GTP</name>
        <dbReference type="ChEBI" id="CHEBI:37565"/>
        <label>1</label>
    </ligand>
</feature>
<accession>A0A1H5TYP8</accession>
<reference evidence="17 18" key="1">
    <citation type="submission" date="2016-10" db="EMBL/GenBank/DDBJ databases">
        <authorList>
            <person name="de Groot N.N."/>
        </authorList>
    </citation>
    <scope>NUCLEOTIDE SEQUENCE [LARGE SCALE GENOMIC DNA]</scope>
    <source>
        <strain evidence="17 18">DSM 22489</strain>
    </source>
</reference>
<feature type="binding site" evidence="13">
    <location>
        <begin position="89"/>
        <end position="92"/>
    </location>
    <ligand>
        <name>GTP</name>
        <dbReference type="ChEBI" id="CHEBI:37565"/>
        <label>1</label>
    </ligand>
</feature>
<evidence type="ECO:0000313" key="18">
    <source>
        <dbReference type="Proteomes" id="UP000236728"/>
    </source>
</evidence>
<keyword evidence="10 13" id="KW-0342">GTP-binding</keyword>
<evidence type="ECO:0000313" key="17">
    <source>
        <dbReference type="EMBL" id="SEF67964.1"/>
    </source>
</evidence>
<keyword evidence="14" id="KW-0479">Metal-binding</keyword>
<dbReference type="InterPro" id="IPR011640">
    <property type="entry name" value="Fe2_transport_prot_B_C"/>
</dbReference>
<dbReference type="AlphaFoldDB" id="A0A1H5TYP8"/>
<feature type="transmembrane region" description="Helical" evidence="15">
    <location>
        <begin position="427"/>
        <end position="450"/>
    </location>
</feature>
<dbReference type="Proteomes" id="UP000236728">
    <property type="component" value="Unassembled WGS sequence"/>
</dbReference>
<evidence type="ECO:0000256" key="14">
    <source>
        <dbReference type="PIRSR" id="PIRSR603373-2"/>
    </source>
</evidence>
<dbReference type="GO" id="GO:0015093">
    <property type="term" value="F:ferrous iron transmembrane transporter activity"/>
    <property type="evidence" value="ECO:0007669"/>
    <property type="project" value="UniProtKB-UniRule"/>
</dbReference>
<keyword evidence="6 13" id="KW-0547">Nucleotide-binding</keyword>
<dbReference type="InterPro" id="IPR027417">
    <property type="entry name" value="P-loop_NTPase"/>
</dbReference>
<feature type="binding site" evidence="13">
    <location>
        <begin position="183"/>
        <end position="185"/>
    </location>
    <ligand>
        <name>GTP</name>
        <dbReference type="ChEBI" id="CHEBI:37565"/>
        <label>1</label>
    </ligand>
</feature>
<evidence type="ECO:0000256" key="13">
    <source>
        <dbReference type="PIRSR" id="PIRSR603373-1"/>
    </source>
</evidence>
<evidence type="ECO:0000256" key="1">
    <source>
        <dbReference type="ARBA" id="ARBA00004651"/>
    </source>
</evidence>
<dbReference type="RefSeq" id="WP_235011330.1">
    <property type="nucleotide sequence ID" value="NZ_FNVA01000001.1"/>
</dbReference>
<comment type="similarity">
    <text evidence="15">Belongs to the TRAFAC class TrmE-Era-EngA-EngB-Septin-like GTPase superfamily. FeoB GTPase (TC 9.A.8) family.</text>
</comment>
<evidence type="ECO:0000256" key="4">
    <source>
        <dbReference type="ARBA" id="ARBA00022496"/>
    </source>
</evidence>
<dbReference type="PANTHER" id="PTHR43185">
    <property type="entry name" value="FERROUS IRON TRANSPORT PROTEIN B"/>
    <property type="match status" value="1"/>
</dbReference>
<keyword evidence="8 15" id="KW-0408">Iron</keyword>
<gene>
    <name evidence="17" type="ORF">SAMN05421819_0795</name>
</gene>
<evidence type="ECO:0000259" key="16">
    <source>
        <dbReference type="PROSITE" id="PS51711"/>
    </source>
</evidence>
<keyword evidence="3" id="KW-1003">Cell membrane</keyword>
<evidence type="ECO:0000256" key="11">
    <source>
        <dbReference type="ARBA" id="ARBA00023136"/>
    </source>
</evidence>
<sequence length="658" mass="71227">MSCHTPTALADAPDDVQLPELIGPNGKPVKQAVKLKTIALIGPPNCGKSTLFNRLTGLRQKTANYPGVTVDHHSGRMKAIGRPDLTLIDLPGIYSLATYSEDARVAVDVLTGKMPGVPKPDVVLLVLDATHMNRQLMLAAPVFSIGLPTLVLLNMADQLESRGGKLDTLALAKELGHPVALISAAEGTNLDVIPDFLLRAGAKLDDGLRPVQLPILQSAASCRSWASQVTQRSAYQSPQASLWSRRLDSVLLDRVWGPLIFLAVVFAVFQVVFTLGQPLSDGLGDLLTKLGAQVAQLLPDNWLRALLRDGLWNGVQSVLVFLPQILLLFLFIGVLEDSGYLARAALIADRLMRAIGLNGKAFIPLLSAYACAVPAIMATRTIENKRERLATILIAPFMTCSARLPIYTLIIAAFIPNHMFLGGLLGLRAMVMLGLYVIGFLAALVTARLLNSRVMKASNAPFILELPQYRWPTPRSLALRLYDRAKLFLKKAGTIILACTFLVWLLSVLPVHRVYDVAGLSGSRVQFADLTTSVIGHIGHFIEPVIRPLGFNWKIGIGLLSSIVAREVIVGTLGTLYGVDPTTHAVGLQTALRHDMTLGGAVALVVFFAFAMQCTSTLAVVRRETNSWKWPAIQFAYMTVVAYTAALVTNIVVSHIFG</sequence>
<evidence type="ECO:0000256" key="10">
    <source>
        <dbReference type="ARBA" id="ARBA00023134"/>
    </source>
</evidence>
<feature type="binding site" evidence="13">
    <location>
        <begin position="67"/>
        <end position="71"/>
    </location>
    <ligand>
        <name>GTP</name>
        <dbReference type="ChEBI" id="CHEBI:37565"/>
        <label>1</label>
    </ligand>
</feature>
<evidence type="ECO:0000256" key="6">
    <source>
        <dbReference type="ARBA" id="ARBA00022741"/>
    </source>
</evidence>